<name>A0A896T9H2_LACLC</name>
<dbReference type="PROSITE" id="PS01005">
    <property type="entry name" value="FORMATE_NITRITE_TP_1"/>
    <property type="match status" value="1"/>
</dbReference>
<keyword evidence="3" id="KW-0812">Transmembrane</keyword>
<dbReference type="EMBL" id="CP032148">
    <property type="protein sequence ID" value="QSD62719.1"/>
    <property type="molecule type" value="Genomic_DNA"/>
</dbReference>
<evidence type="ECO:0000313" key="7">
    <source>
        <dbReference type="EMBL" id="QSD62719.1"/>
    </source>
</evidence>
<dbReference type="Proteomes" id="UP000663552">
    <property type="component" value="Chromosome"/>
</dbReference>
<dbReference type="FunFam" id="1.20.1080.10:FF:000011">
    <property type="entry name" value="Formate family transporter"/>
    <property type="match status" value="1"/>
</dbReference>
<evidence type="ECO:0000256" key="5">
    <source>
        <dbReference type="ARBA" id="ARBA00023136"/>
    </source>
</evidence>
<keyword evidence="5" id="KW-0472">Membrane</keyword>
<sequence length="280" mass="30577">MSYFINTLSGEKLHDESGRNFNCDHSPRSGKNKTFFLEKAVLGFIGGAMISFGYLLYIRAIASVADELGSLASLIGASVFPIGLIVILLGGGELITSNMTAVSTSFFAKKVTLSELLKNWLIITVFNVLGAIFVAFVFRHLVGLTGIGAYKTELLSLAQSKINASWSQEFLSGIGCNWFVGLAMWMCYGAKNAAGKVLAVWFPVMAFVAIGFQHSIANAFVIPAAIFENGASWLDFAHNFLFVYLGNLFGGSIFVAGFYSLGYRRQAREQEELKNKEKSY</sequence>
<keyword evidence="2" id="KW-0813">Transport</keyword>
<organism evidence="7 8">
    <name type="scientific">Lactococcus lactis subsp. cremoris</name>
    <name type="common">Streptococcus cremoris</name>
    <dbReference type="NCBI Taxonomy" id="1359"/>
    <lineage>
        <taxon>Bacteria</taxon>
        <taxon>Bacillati</taxon>
        <taxon>Bacillota</taxon>
        <taxon>Bacilli</taxon>
        <taxon>Lactobacillales</taxon>
        <taxon>Streptococcaceae</taxon>
        <taxon>Lactococcus</taxon>
    </lineage>
</organism>
<dbReference type="GO" id="GO:0005886">
    <property type="term" value="C:plasma membrane"/>
    <property type="evidence" value="ECO:0007669"/>
    <property type="project" value="TreeGrafter"/>
</dbReference>
<dbReference type="Gene3D" id="1.20.1080.10">
    <property type="entry name" value="Glycerol uptake facilitator protein"/>
    <property type="match status" value="1"/>
</dbReference>
<dbReference type="InterPro" id="IPR000292">
    <property type="entry name" value="For/NO2_transpt"/>
</dbReference>
<proteinExistence type="inferred from homology"/>
<dbReference type="PANTHER" id="PTHR30520:SF6">
    <property type="entry name" value="FORMATE_NITRATE FAMILY TRANSPORTER (EUROFUNG)"/>
    <property type="match status" value="1"/>
</dbReference>
<comment type="similarity">
    <text evidence="6">Belongs to the FNT transporter (TC 1.A.16) family.</text>
</comment>
<evidence type="ECO:0000256" key="6">
    <source>
        <dbReference type="ARBA" id="ARBA00049660"/>
    </source>
</evidence>
<evidence type="ECO:0000256" key="1">
    <source>
        <dbReference type="ARBA" id="ARBA00004141"/>
    </source>
</evidence>
<gene>
    <name evidence="7" type="ORF">LL1196_1079</name>
</gene>
<dbReference type="InterPro" id="IPR024002">
    <property type="entry name" value="For/NO2_transpt_CS"/>
</dbReference>
<evidence type="ECO:0000256" key="4">
    <source>
        <dbReference type="ARBA" id="ARBA00022989"/>
    </source>
</evidence>
<accession>A0A896T9H2</accession>
<evidence type="ECO:0000256" key="2">
    <source>
        <dbReference type="ARBA" id="ARBA00022448"/>
    </source>
</evidence>
<dbReference type="PANTHER" id="PTHR30520">
    <property type="entry name" value="FORMATE TRANSPORTER-RELATED"/>
    <property type="match status" value="1"/>
</dbReference>
<evidence type="ECO:0000256" key="3">
    <source>
        <dbReference type="ARBA" id="ARBA00022692"/>
    </source>
</evidence>
<dbReference type="GO" id="GO:0015499">
    <property type="term" value="F:formate transmembrane transporter activity"/>
    <property type="evidence" value="ECO:0007669"/>
    <property type="project" value="TreeGrafter"/>
</dbReference>
<protein>
    <submittedName>
        <fullName evidence="7">Formate/nitrite transporter- FNT family</fullName>
    </submittedName>
</protein>
<keyword evidence="4" id="KW-1133">Transmembrane helix</keyword>
<comment type="subcellular location">
    <subcellularLocation>
        <location evidence="1">Membrane</location>
        <topology evidence="1">Multi-pass membrane protein</topology>
    </subcellularLocation>
</comment>
<dbReference type="Pfam" id="PF01226">
    <property type="entry name" value="Form_Nir_trans"/>
    <property type="match status" value="1"/>
</dbReference>
<reference evidence="7" key="1">
    <citation type="journal article" date="2020" name="Mol. Microbiol.">
        <title>The CWPS Rubik's cube: Linking diversity of cell wall polysaccharide structures with the encoded biosynthetic machinery of selected Lactococcus lactis strains.</title>
        <authorList>
            <person name="Mahony J."/>
            <person name="Frantzen C."/>
            <person name="Vinogradov E."/>
            <person name="Sadovskaya I."/>
            <person name="Theodorou I."/>
            <person name="Kelleher P."/>
            <person name="Chapot-Chartier M.P."/>
            <person name="Cambillau C."/>
            <person name="Holo H."/>
            <person name="van Sinderen D."/>
        </authorList>
    </citation>
    <scope>NUCLEOTIDE SEQUENCE</scope>
    <source>
        <strain evidence="7">1196</strain>
    </source>
</reference>
<dbReference type="AlphaFoldDB" id="A0A896T9H2"/>
<evidence type="ECO:0000313" key="8">
    <source>
        <dbReference type="Proteomes" id="UP000663552"/>
    </source>
</evidence>
<dbReference type="InterPro" id="IPR023271">
    <property type="entry name" value="Aquaporin-like"/>
</dbReference>